<accession>A0ABS0IAG4</accession>
<reference evidence="2 3" key="1">
    <citation type="submission" date="2020-11" db="EMBL/GenBank/DDBJ databases">
        <authorList>
            <person name="Kim M.K."/>
        </authorList>
    </citation>
    <scope>NUCLEOTIDE SEQUENCE [LARGE SCALE GENOMIC DNA]</scope>
    <source>
        <strain evidence="2 3">BT662</strain>
    </source>
</reference>
<keyword evidence="3" id="KW-1185">Reference proteome</keyword>
<evidence type="ECO:0000313" key="2">
    <source>
        <dbReference type="EMBL" id="MBF9223935.1"/>
    </source>
</evidence>
<protein>
    <recommendedName>
        <fullName evidence="1">DUF7831 domain-containing protein</fullName>
    </recommendedName>
</protein>
<dbReference type="InterPro" id="IPR057153">
    <property type="entry name" value="DUF7831"/>
</dbReference>
<sequence length="124" mass="13824">MVIKQKMIFRADLQANPDKLYLFGDNEERRGKGGQAIQMRDEPNAVGVRTKRRPRLNEGDFWTDETYAANCRMIEEDLAPVKQHLAKGGTVVIPEDGLGTGLAQLAERAPQTLAFLQAVLDSLK</sequence>
<dbReference type="Proteomes" id="UP000618931">
    <property type="component" value="Unassembled WGS sequence"/>
</dbReference>
<proteinExistence type="predicted"/>
<comment type="caution">
    <text evidence="2">The sequence shown here is derived from an EMBL/GenBank/DDBJ whole genome shotgun (WGS) entry which is preliminary data.</text>
</comment>
<dbReference type="EMBL" id="JADQDM010000020">
    <property type="protein sequence ID" value="MBF9223935.1"/>
    <property type="molecule type" value="Genomic_DNA"/>
</dbReference>
<feature type="domain" description="DUF7831" evidence="1">
    <location>
        <begin position="3"/>
        <end position="118"/>
    </location>
</feature>
<name>A0ABS0IAG4_9BACT</name>
<dbReference type="RefSeq" id="WP_196295354.1">
    <property type="nucleotide sequence ID" value="NZ_JADQDM010000020.1"/>
</dbReference>
<evidence type="ECO:0000313" key="3">
    <source>
        <dbReference type="Proteomes" id="UP000618931"/>
    </source>
</evidence>
<evidence type="ECO:0000259" key="1">
    <source>
        <dbReference type="Pfam" id="PF25176"/>
    </source>
</evidence>
<organism evidence="2 3">
    <name type="scientific">Hymenobacter ruricola</name>
    <dbReference type="NCBI Taxonomy" id="2791023"/>
    <lineage>
        <taxon>Bacteria</taxon>
        <taxon>Pseudomonadati</taxon>
        <taxon>Bacteroidota</taxon>
        <taxon>Cytophagia</taxon>
        <taxon>Cytophagales</taxon>
        <taxon>Hymenobacteraceae</taxon>
        <taxon>Hymenobacter</taxon>
    </lineage>
</organism>
<dbReference type="Pfam" id="PF25176">
    <property type="entry name" value="DUF7831"/>
    <property type="match status" value="1"/>
</dbReference>
<gene>
    <name evidence="2" type="ORF">I2H31_22730</name>
</gene>